<dbReference type="SUPFAM" id="SSF144232">
    <property type="entry name" value="HIT/MYND zinc finger-like"/>
    <property type="match status" value="1"/>
</dbReference>
<feature type="domain" description="MYND-type" evidence="7">
    <location>
        <begin position="754"/>
        <end position="791"/>
    </location>
</feature>
<feature type="coiled-coil region" evidence="5">
    <location>
        <begin position="234"/>
        <end position="261"/>
    </location>
</feature>
<keyword evidence="3" id="KW-0862">Zinc</keyword>
<feature type="compositionally biased region" description="Basic and acidic residues" evidence="6">
    <location>
        <begin position="70"/>
        <end position="81"/>
    </location>
</feature>
<feature type="region of interest" description="Disordered" evidence="6">
    <location>
        <begin position="512"/>
        <end position="542"/>
    </location>
</feature>
<feature type="compositionally biased region" description="Polar residues" evidence="6">
    <location>
        <begin position="512"/>
        <end position="522"/>
    </location>
</feature>
<name>A0ABR1BDQ6_POLSC</name>
<keyword evidence="5" id="KW-0175">Coiled coil</keyword>
<evidence type="ECO:0000256" key="6">
    <source>
        <dbReference type="SAM" id="MobiDB-lite"/>
    </source>
</evidence>
<feature type="compositionally biased region" description="Basic and acidic residues" evidence="6">
    <location>
        <begin position="95"/>
        <end position="126"/>
    </location>
</feature>
<feature type="region of interest" description="Disordered" evidence="6">
    <location>
        <begin position="712"/>
        <end position="748"/>
    </location>
</feature>
<dbReference type="Proteomes" id="UP001359485">
    <property type="component" value="Unassembled WGS sequence"/>
</dbReference>
<dbReference type="Gene3D" id="6.10.140.2220">
    <property type="match status" value="1"/>
</dbReference>
<sequence length="793" mass="86059">MHIMEEENAKVTTDAAELPQTQPDLPKKVNAMGKTPETAISLDSNVEPAGSQVNGVVEEARTGQSTGRKNSSEKIDFRNDDDGITSIRIPSAGVDIKREADIRAEATDADDKGKDRDRERSSEPHDLTVTCTQSFEKCSKTSQNEKHYPNSKVISISVEQCQMNSNLVNSTSDDGLDKLKKPKPITNRKRSNKSTDSDESYKTSYKRTKFPEGDHEDRERTVSEYVEKASGSTLEELQMNTEKLQQEIHSLSALARAKELEWNDIIRLKKVKEEIYLRLVRRKQVMLLSMGGSGRMSDSVSWDFASDNRMTEFVTNDEVTYNRVAPSVSPKPPRLPANLTITKSQSSPSQNLQRFLMQPQGTSDSGKPNTSLMMVPIVSSTPISISSTSSYLPHVGTQLKIPVPDREKLKVVNNRSAPVPILPKPNQNASHNVNNHSPPIGRQGPIVDVKSIIADYRQNHPEQVPRRGRRPKGQPSQNFAETMVSSGRGVLSMSSLALGSGAQVRTVNSNSDVAAGSAGQSHETSRPSSADSNRSASNAAAEVGTATGVSFKDVLVQFAKMSQHQQTGDRRNSTPPTKSQSSKAPPYPEVTLHPVLPAGSQSPPNTSSSLLHGILTKNNGGNGAGPVRGENNGNSRSTAFSPTLARLLTTPDRSAMSTTITTALRGSGTSTTTTRMSSGPVSIADLLSTSKNRNELTITPIISNLQPAKMKEDVGTVSDEDPDDTADRLVIDESEEQEARNGDEEMDGDAVPECQGCHMKSAQFVCAGCGNQWYCSRNCQVTAWDEHSEVCSG</sequence>
<evidence type="ECO:0000256" key="2">
    <source>
        <dbReference type="ARBA" id="ARBA00022771"/>
    </source>
</evidence>
<dbReference type="EMBL" id="JAWJWF010000002">
    <property type="protein sequence ID" value="KAK6638218.1"/>
    <property type="molecule type" value="Genomic_DNA"/>
</dbReference>
<gene>
    <name evidence="8" type="ORF">RUM44_008647</name>
</gene>
<evidence type="ECO:0000256" key="5">
    <source>
        <dbReference type="SAM" id="Coils"/>
    </source>
</evidence>
<comment type="caution">
    <text evidence="8">The sequence shown here is derived from an EMBL/GenBank/DDBJ whole genome shotgun (WGS) entry which is preliminary data.</text>
</comment>
<evidence type="ECO:0000313" key="9">
    <source>
        <dbReference type="Proteomes" id="UP001359485"/>
    </source>
</evidence>
<organism evidence="8 9">
    <name type="scientific">Polyplax serrata</name>
    <name type="common">Common mouse louse</name>
    <dbReference type="NCBI Taxonomy" id="468196"/>
    <lineage>
        <taxon>Eukaryota</taxon>
        <taxon>Metazoa</taxon>
        <taxon>Ecdysozoa</taxon>
        <taxon>Arthropoda</taxon>
        <taxon>Hexapoda</taxon>
        <taxon>Insecta</taxon>
        <taxon>Pterygota</taxon>
        <taxon>Neoptera</taxon>
        <taxon>Paraneoptera</taxon>
        <taxon>Psocodea</taxon>
        <taxon>Troctomorpha</taxon>
        <taxon>Phthiraptera</taxon>
        <taxon>Anoplura</taxon>
        <taxon>Polyplacidae</taxon>
        <taxon>Polyplax</taxon>
    </lineage>
</organism>
<evidence type="ECO:0000259" key="7">
    <source>
        <dbReference type="PROSITE" id="PS50865"/>
    </source>
</evidence>
<feature type="compositionally biased region" description="Basic and acidic residues" evidence="6">
    <location>
        <begin position="725"/>
        <end position="743"/>
    </location>
</feature>
<feature type="region of interest" description="Disordered" evidence="6">
    <location>
        <begin position="1"/>
        <end position="128"/>
    </location>
</feature>
<evidence type="ECO:0000256" key="3">
    <source>
        <dbReference type="ARBA" id="ARBA00022833"/>
    </source>
</evidence>
<dbReference type="InterPro" id="IPR002893">
    <property type="entry name" value="Znf_MYND"/>
</dbReference>
<keyword evidence="1" id="KW-0479">Metal-binding</keyword>
<evidence type="ECO:0000256" key="4">
    <source>
        <dbReference type="PROSITE-ProRule" id="PRU00134"/>
    </source>
</evidence>
<feature type="region of interest" description="Disordered" evidence="6">
    <location>
        <begin position="167"/>
        <end position="223"/>
    </location>
</feature>
<feature type="compositionally biased region" description="Polar residues" evidence="6">
    <location>
        <begin position="573"/>
        <end position="583"/>
    </location>
</feature>
<evidence type="ECO:0000313" key="8">
    <source>
        <dbReference type="EMBL" id="KAK6638218.1"/>
    </source>
</evidence>
<accession>A0ABR1BDQ6</accession>
<feature type="compositionally biased region" description="Low complexity" evidence="6">
    <location>
        <begin position="526"/>
        <end position="541"/>
    </location>
</feature>
<feature type="compositionally biased region" description="Polar residues" evidence="6">
    <location>
        <begin position="599"/>
        <end position="610"/>
    </location>
</feature>
<dbReference type="PROSITE" id="PS01360">
    <property type="entry name" value="ZF_MYND_1"/>
    <property type="match status" value="1"/>
</dbReference>
<feature type="region of interest" description="Disordered" evidence="6">
    <location>
        <begin position="459"/>
        <end position="479"/>
    </location>
</feature>
<proteinExistence type="predicted"/>
<dbReference type="PROSITE" id="PS50865">
    <property type="entry name" value="ZF_MYND_2"/>
    <property type="match status" value="1"/>
</dbReference>
<keyword evidence="2 4" id="KW-0863">Zinc-finger</keyword>
<protein>
    <recommendedName>
        <fullName evidence="7">MYND-type domain-containing protein</fullName>
    </recommendedName>
</protein>
<keyword evidence="9" id="KW-1185">Reference proteome</keyword>
<feature type="compositionally biased region" description="Basic and acidic residues" evidence="6">
    <location>
        <begin position="209"/>
        <end position="223"/>
    </location>
</feature>
<reference evidence="8 9" key="1">
    <citation type="submission" date="2023-09" db="EMBL/GenBank/DDBJ databases">
        <title>Genomes of two closely related lineages of the louse Polyplax serrata with different host specificities.</title>
        <authorList>
            <person name="Martinu J."/>
            <person name="Tarabai H."/>
            <person name="Stefka J."/>
            <person name="Hypsa V."/>
        </authorList>
    </citation>
    <scope>NUCLEOTIDE SEQUENCE [LARGE SCALE GENOMIC DNA]</scope>
    <source>
        <strain evidence="8">98ZLc_SE</strain>
    </source>
</reference>
<dbReference type="Pfam" id="PF01753">
    <property type="entry name" value="zf-MYND"/>
    <property type="match status" value="1"/>
</dbReference>
<evidence type="ECO:0000256" key="1">
    <source>
        <dbReference type="ARBA" id="ARBA00022723"/>
    </source>
</evidence>
<feature type="region of interest" description="Disordered" evidence="6">
    <location>
        <begin position="561"/>
        <end position="639"/>
    </location>
</feature>
<feature type="compositionally biased region" description="Basic residues" evidence="6">
    <location>
        <begin position="180"/>
        <end position="192"/>
    </location>
</feature>